<keyword evidence="4 11" id="KW-0520">NAD</keyword>
<comment type="caution">
    <text evidence="13">The sequence shown here is derived from an EMBL/GenBank/DDBJ whole genome shotgun (WGS) entry which is preliminary data.</text>
</comment>
<keyword evidence="9" id="KW-0862">Zinc</keyword>
<dbReference type="Pfam" id="PF00465">
    <property type="entry name" value="Fe-ADH"/>
    <property type="match status" value="1"/>
</dbReference>
<evidence type="ECO:0000256" key="7">
    <source>
        <dbReference type="ARBA" id="ARBA00040132"/>
    </source>
</evidence>
<dbReference type="InterPro" id="IPR018211">
    <property type="entry name" value="ADH_Fe_CS"/>
</dbReference>
<feature type="binding site" evidence="11">
    <location>
        <position position="127"/>
    </location>
    <ligand>
        <name>NAD(+)</name>
        <dbReference type="ChEBI" id="CHEBI:57540"/>
    </ligand>
</feature>
<evidence type="ECO:0000256" key="5">
    <source>
        <dbReference type="ARBA" id="ARBA00037918"/>
    </source>
</evidence>
<evidence type="ECO:0000256" key="9">
    <source>
        <dbReference type="PIRSR" id="PIRSR000112-1"/>
    </source>
</evidence>
<evidence type="ECO:0000256" key="10">
    <source>
        <dbReference type="PIRSR" id="PIRSR000112-2"/>
    </source>
</evidence>
<evidence type="ECO:0000256" key="11">
    <source>
        <dbReference type="PIRSR" id="PIRSR000112-3"/>
    </source>
</evidence>
<evidence type="ECO:0000259" key="12">
    <source>
        <dbReference type="Pfam" id="PF00465"/>
    </source>
</evidence>
<dbReference type="Gene3D" id="3.40.50.1970">
    <property type="match status" value="1"/>
</dbReference>
<dbReference type="PIRSF" id="PIRSF000112">
    <property type="entry name" value="Glycerol_dehydrogenase"/>
    <property type="match status" value="1"/>
</dbReference>
<dbReference type="SUPFAM" id="SSF56796">
    <property type="entry name" value="Dehydroquinate synthase-like"/>
    <property type="match status" value="1"/>
</dbReference>
<proteinExistence type="inferred from homology"/>
<dbReference type="NCBIfam" id="NF006941">
    <property type="entry name" value="PRK09423.1"/>
    <property type="match status" value="1"/>
</dbReference>
<evidence type="ECO:0000313" key="14">
    <source>
        <dbReference type="Proteomes" id="UP001144204"/>
    </source>
</evidence>
<reference evidence="13" key="2">
    <citation type="journal article" date="2023" name="PLoS ONE">
        <title>Philodulcilactobacillus myokoensis gen. nov., sp. nov., a fructophilic, acidophilic, and agar-phobic lactic acid bacterium isolated from fermented vegetable extracts.</title>
        <authorList>
            <person name="Kouya T."/>
            <person name="Ishiyama Y."/>
            <person name="Ohashi S."/>
            <person name="Kumakubo R."/>
            <person name="Yamazaki T."/>
            <person name="Otaki T."/>
        </authorList>
    </citation>
    <scope>NUCLEOTIDE SEQUENCE</scope>
    <source>
        <strain evidence="13">WR16-4</strain>
    </source>
</reference>
<dbReference type="Gene3D" id="1.20.1090.10">
    <property type="entry name" value="Dehydroquinate synthase-like - alpha domain"/>
    <property type="match status" value="1"/>
</dbReference>
<gene>
    <name evidence="13" type="primary">gldA</name>
    <name evidence="13" type="ORF">WR164_01450</name>
</gene>
<dbReference type="AlphaFoldDB" id="A0A9W6AZN1"/>
<dbReference type="InterPro" id="IPR001670">
    <property type="entry name" value="ADH_Fe/GldA"/>
</dbReference>
<evidence type="ECO:0000256" key="3">
    <source>
        <dbReference type="ARBA" id="ARBA00023002"/>
    </source>
</evidence>
<feature type="binding site" evidence="11">
    <location>
        <position position="125"/>
    </location>
    <ligand>
        <name>NAD(+)</name>
        <dbReference type="ChEBI" id="CHEBI:57540"/>
    </ligand>
</feature>
<evidence type="ECO:0000256" key="6">
    <source>
        <dbReference type="ARBA" id="ARBA00039147"/>
    </source>
</evidence>
<feature type="domain" description="Alcohol dehydrogenase iron-type/glycerol dehydrogenase GldA" evidence="12">
    <location>
        <begin position="8"/>
        <end position="154"/>
    </location>
</feature>
<comment type="cofactor">
    <cofactor evidence="9">
        <name>Zn(2+)</name>
        <dbReference type="ChEBI" id="CHEBI:29105"/>
    </cofactor>
    <text evidence="9">Binds 1 zinc ion per subunit.</text>
</comment>
<feature type="binding site" evidence="9">
    <location>
        <position position="272"/>
    </location>
    <ligand>
        <name>glycerol</name>
        <dbReference type="ChEBI" id="CHEBI:17754"/>
    </ligand>
</feature>
<feature type="binding site" evidence="9">
    <location>
        <position position="171"/>
    </location>
    <ligand>
        <name>glycerol</name>
        <dbReference type="ChEBI" id="CHEBI:17754"/>
    </ligand>
</feature>
<feature type="binding site" evidence="11">
    <location>
        <begin position="94"/>
        <end position="98"/>
    </location>
    <ligand>
        <name>NAD(+)</name>
        <dbReference type="ChEBI" id="CHEBI:57540"/>
    </ligand>
</feature>
<feature type="binding site" evidence="10">
    <location>
        <position position="121"/>
    </location>
    <ligand>
        <name>glycerol</name>
        <dbReference type="ChEBI" id="CHEBI:17754"/>
    </ligand>
</feature>
<dbReference type="GO" id="GO:0008888">
    <property type="term" value="F:glycerol dehydrogenase (NAD+) activity"/>
    <property type="evidence" value="ECO:0007669"/>
    <property type="project" value="UniProtKB-EC"/>
</dbReference>
<feature type="binding site" evidence="9">
    <location>
        <position position="254"/>
    </location>
    <ligand>
        <name>glycerol</name>
        <dbReference type="ChEBI" id="CHEBI:17754"/>
    </ligand>
</feature>
<feature type="binding site" evidence="11">
    <location>
        <position position="131"/>
    </location>
    <ligand>
        <name>NAD(+)</name>
        <dbReference type="ChEBI" id="CHEBI:57540"/>
    </ligand>
</feature>
<evidence type="ECO:0000256" key="8">
    <source>
        <dbReference type="ARBA" id="ARBA00049006"/>
    </source>
</evidence>
<dbReference type="EMBL" id="BRPL01000002">
    <property type="protein sequence ID" value="GLB46166.1"/>
    <property type="molecule type" value="Genomic_DNA"/>
</dbReference>
<dbReference type="PANTHER" id="PTHR43616">
    <property type="entry name" value="GLYCEROL DEHYDROGENASE"/>
    <property type="match status" value="1"/>
</dbReference>
<dbReference type="GO" id="GO:0005829">
    <property type="term" value="C:cytosol"/>
    <property type="evidence" value="ECO:0007669"/>
    <property type="project" value="TreeGrafter"/>
</dbReference>
<comment type="catalytic activity">
    <reaction evidence="8">
        <text>glycerol + NAD(+) = dihydroxyacetone + NADH + H(+)</text>
        <dbReference type="Rhea" id="RHEA:13769"/>
        <dbReference type="ChEBI" id="CHEBI:15378"/>
        <dbReference type="ChEBI" id="CHEBI:16016"/>
        <dbReference type="ChEBI" id="CHEBI:17754"/>
        <dbReference type="ChEBI" id="CHEBI:57540"/>
        <dbReference type="ChEBI" id="CHEBI:57945"/>
        <dbReference type="EC" id="1.1.1.6"/>
    </reaction>
</comment>
<reference evidence="13" key="1">
    <citation type="submission" date="2022-07" db="EMBL/GenBank/DDBJ databases">
        <authorList>
            <person name="Kouya T."/>
            <person name="Ishiyama Y."/>
        </authorList>
    </citation>
    <scope>NUCLEOTIDE SEQUENCE</scope>
    <source>
        <strain evidence="13">WR16-4</strain>
    </source>
</reference>
<dbReference type="EC" id="1.1.1.6" evidence="6"/>
<evidence type="ECO:0000256" key="4">
    <source>
        <dbReference type="ARBA" id="ARBA00023027"/>
    </source>
</evidence>
<dbReference type="CDD" id="cd08170">
    <property type="entry name" value="GlyDH"/>
    <property type="match status" value="1"/>
</dbReference>
<keyword evidence="3" id="KW-0560">Oxidoreductase</keyword>
<dbReference type="GO" id="GO:0046872">
    <property type="term" value="F:metal ion binding"/>
    <property type="evidence" value="ECO:0007669"/>
    <property type="project" value="UniProtKB-KW"/>
</dbReference>
<dbReference type="Proteomes" id="UP001144204">
    <property type="component" value="Unassembled WGS sequence"/>
</dbReference>
<name>A0A9W6AZN1_9LACO</name>
<organism evidence="13 14">
    <name type="scientific">Philodulcilactobacillus myokoensis</name>
    <dbReference type="NCBI Taxonomy" id="2929573"/>
    <lineage>
        <taxon>Bacteria</taxon>
        <taxon>Bacillati</taxon>
        <taxon>Bacillota</taxon>
        <taxon>Bacilli</taxon>
        <taxon>Lactobacillales</taxon>
        <taxon>Lactobacillaceae</taxon>
        <taxon>Philodulcilactobacillus</taxon>
    </lineage>
</organism>
<dbReference type="PROSITE" id="PS00913">
    <property type="entry name" value="ADH_IRON_1"/>
    <property type="match status" value="1"/>
</dbReference>
<comment type="similarity">
    <text evidence="1">Belongs to the iron-containing alcohol dehydrogenase family.</text>
</comment>
<dbReference type="RefSeq" id="WP_286135623.1">
    <property type="nucleotide sequence ID" value="NZ_BRPL01000002.1"/>
</dbReference>
<comment type="pathway">
    <text evidence="5">Polyol metabolism; glycerol fermentation; glycerone phosphate from glycerol (oxidative route): step 1/2.</text>
</comment>
<evidence type="ECO:0000313" key="13">
    <source>
        <dbReference type="EMBL" id="GLB46166.1"/>
    </source>
</evidence>
<accession>A0A9W6AZN1</accession>
<dbReference type="InterPro" id="IPR016205">
    <property type="entry name" value="Glycerol_DH"/>
</dbReference>
<evidence type="ECO:0000256" key="2">
    <source>
        <dbReference type="ARBA" id="ARBA00022723"/>
    </source>
</evidence>
<protein>
    <recommendedName>
        <fullName evidence="7">Glycerol dehydrogenase</fullName>
        <ecNumber evidence="6">1.1.1.6</ecNumber>
    </recommendedName>
</protein>
<keyword evidence="14" id="KW-1185">Reference proteome</keyword>
<dbReference type="PROSITE" id="PS00060">
    <property type="entry name" value="ADH_IRON_2"/>
    <property type="match status" value="1"/>
</dbReference>
<keyword evidence="2 9" id="KW-0479">Metal-binding</keyword>
<evidence type="ECO:0000256" key="1">
    <source>
        <dbReference type="ARBA" id="ARBA00007358"/>
    </source>
</evidence>
<sequence length="369" mass="40001">MANVFGSPSSYVQGKNILFDSKSYIQKLGQRLVVLAGPNALKVVGNRYIKYLKDNGFDVQPVTFQGESSDREIKRVVKIGKDFKADVIVGLGGGKTLDTAKAIADKLKIKVAILPSLASTDAPCSRLSVIYHDDGSFSNYLFYNQNPNLVLVDTKLPAEAPARFLASGMGDALATNVEAQAVAKHDGNTMLNAKQTLVGNAIAQKCQETLFKYGKEALVSVENKVDSKALDRVVEANTLMSGLGFESGGLAAAHALYNGMTVLHGDVDTMMHGEKVAFGTLTQLFLEGADKARLEKFLKFDLELGLPTTFKDLKMPNVTDEELRKVAHAANASNDTMKQMPFEISDDDIVQAMKAANAYSTDYKKRMAN</sequence>
<dbReference type="PANTHER" id="PTHR43616:SF5">
    <property type="entry name" value="GLYCEROL DEHYDROGENASE 1"/>
    <property type="match status" value="1"/>
</dbReference>